<proteinExistence type="predicted"/>
<dbReference type="InterPro" id="IPR036390">
    <property type="entry name" value="WH_DNA-bd_sf"/>
</dbReference>
<evidence type="ECO:0000313" key="7">
    <source>
        <dbReference type="Proteomes" id="UP000307943"/>
    </source>
</evidence>
<gene>
    <name evidence="6" type="ORF">FE784_10495</name>
</gene>
<keyword evidence="1" id="KW-0805">Transcription regulation</keyword>
<sequence>MRKSTGAEYGRLLNLVYIISDMVIFLSFLYTLYIPDSLGATHIPIKLIGASQMAKPDRNTFQNRLNEMMNSIRQNILKGVYKPGDFLPAETALADQFLLSKNSVRLVLEKLVDDGLILKIPRVGTQVASRPQQTVVRFGVYPSLYEEANIGQLIARFQEEHPHIRIEPLKLPYFQAESVKQLLQSGIVDVITLNHIDYAHFRENDNLHVLEHYPEPQEVYPFLNDLFATEEGTVAVRPFIFSPVILCYNKEHFRQRRLFEPDSSWDWHDLRDALTKVSSPDRFGLFFHLSSYTRWPIFFLQNRAEFRRDENGRLSIEDPDMLGLLRFIRELIHEDGLFPLVMSFGEHDAEKLFKQQKVSVILTTYYRLNQLIDADFPFDIAQLPKSRTHDTQLLTTGIAVGSMSARKDEARCFADYLLSEPSQSFIRRHSFSLPANKWITESAQPELPNKPARLELHRELIPHYATQDRLKLTFDEIQLLGGCLGQYFSRLVDEDGLIRLFNKQLKP</sequence>
<reference evidence="6 7" key="1">
    <citation type="submission" date="2019-05" db="EMBL/GenBank/DDBJ databases">
        <title>We sequenced the genome of Paenibacillus hemerocallicola KCTC 33185 for further insight into its adaptation and study the phylogeny of Paenibacillus.</title>
        <authorList>
            <person name="Narsing Rao M.P."/>
        </authorList>
    </citation>
    <scope>NUCLEOTIDE SEQUENCE [LARGE SCALE GENOMIC DNA]</scope>
    <source>
        <strain evidence="6 7">KCTC 33185</strain>
    </source>
</reference>
<dbReference type="PANTHER" id="PTHR43649">
    <property type="entry name" value="ARABINOSE-BINDING PROTEIN-RELATED"/>
    <property type="match status" value="1"/>
</dbReference>
<dbReference type="Gene3D" id="3.40.190.10">
    <property type="entry name" value="Periplasmic binding protein-like II"/>
    <property type="match status" value="1"/>
</dbReference>
<accession>A0A5C4TBC8</accession>
<organism evidence="6 7">
    <name type="scientific">Paenibacillus hemerocallicola</name>
    <dbReference type="NCBI Taxonomy" id="1172614"/>
    <lineage>
        <taxon>Bacteria</taxon>
        <taxon>Bacillati</taxon>
        <taxon>Bacillota</taxon>
        <taxon>Bacilli</taxon>
        <taxon>Bacillales</taxon>
        <taxon>Paenibacillaceae</taxon>
        <taxon>Paenibacillus</taxon>
    </lineage>
</organism>
<evidence type="ECO:0000256" key="3">
    <source>
        <dbReference type="ARBA" id="ARBA00023163"/>
    </source>
</evidence>
<evidence type="ECO:0000256" key="1">
    <source>
        <dbReference type="ARBA" id="ARBA00023015"/>
    </source>
</evidence>
<keyword evidence="4" id="KW-1133">Transmembrane helix</keyword>
<evidence type="ECO:0000259" key="5">
    <source>
        <dbReference type="PROSITE" id="PS50949"/>
    </source>
</evidence>
<dbReference type="PANTHER" id="PTHR43649:SF30">
    <property type="entry name" value="ABC TRANSPORTER SUBSTRATE-BINDING PROTEIN"/>
    <property type="match status" value="1"/>
</dbReference>
<dbReference type="GO" id="GO:0003677">
    <property type="term" value="F:DNA binding"/>
    <property type="evidence" value="ECO:0007669"/>
    <property type="project" value="UniProtKB-KW"/>
</dbReference>
<dbReference type="SUPFAM" id="SSF53850">
    <property type="entry name" value="Periplasmic binding protein-like II"/>
    <property type="match status" value="1"/>
</dbReference>
<dbReference type="Pfam" id="PF01547">
    <property type="entry name" value="SBP_bac_1"/>
    <property type="match status" value="1"/>
</dbReference>
<keyword evidence="4" id="KW-0812">Transmembrane</keyword>
<dbReference type="InterPro" id="IPR000524">
    <property type="entry name" value="Tscrpt_reg_HTH_GntR"/>
</dbReference>
<dbReference type="PROSITE" id="PS50949">
    <property type="entry name" value="HTH_GNTR"/>
    <property type="match status" value="1"/>
</dbReference>
<dbReference type="SMART" id="SM00345">
    <property type="entry name" value="HTH_GNTR"/>
    <property type="match status" value="1"/>
</dbReference>
<evidence type="ECO:0000313" key="6">
    <source>
        <dbReference type="EMBL" id="TNJ66398.1"/>
    </source>
</evidence>
<dbReference type="Proteomes" id="UP000307943">
    <property type="component" value="Unassembled WGS sequence"/>
</dbReference>
<dbReference type="InterPro" id="IPR036388">
    <property type="entry name" value="WH-like_DNA-bd_sf"/>
</dbReference>
<dbReference type="AlphaFoldDB" id="A0A5C4TBC8"/>
<dbReference type="SUPFAM" id="SSF46785">
    <property type="entry name" value="Winged helix' DNA-binding domain"/>
    <property type="match status" value="1"/>
</dbReference>
<comment type="caution">
    <text evidence="6">The sequence shown here is derived from an EMBL/GenBank/DDBJ whole genome shotgun (WGS) entry which is preliminary data.</text>
</comment>
<feature type="domain" description="HTH gntR-type" evidence="5">
    <location>
        <begin position="62"/>
        <end position="130"/>
    </location>
</feature>
<dbReference type="Gene3D" id="1.10.10.10">
    <property type="entry name" value="Winged helix-like DNA-binding domain superfamily/Winged helix DNA-binding domain"/>
    <property type="match status" value="1"/>
</dbReference>
<dbReference type="GO" id="GO:0003700">
    <property type="term" value="F:DNA-binding transcription factor activity"/>
    <property type="evidence" value="ECO:0007669"/>
    <property type="project" value="InterPro"/>
</dbReference>
<evidence type="ECO:0000256" key="4">
    <source>
        <dbReference type="SAM" id="Phobius"/>
    </source>
</evidence>
<evidence type="ECO:0000256" key="2">
    <source>
        <dbReference type="ARBA" id="ARBA00023125"/>
    </source>
</evidence>
<dbReference type="Pfam" id="PF00392">
    <property type="entry name" value="GntR"/>
    <property type="match status" value="1"/>
</dbReference>
<keyword evidence="7" id="KW-1185">Reference proteome</keyword>
<keyword evidence="4" id="KW-0472">Membrane</keyword>
<name>A0A5C4TBC8_9BACL</name>
<dbReference type="OrthoDB" id="2374506at2"/>
<feature type="transmembrane region" description="Helical" evidence="4">
    <location>
        <begin position="12"/>
        <end position="33"/>
    </location>
</feature>
<keyword evidence="3" id="KW-0804">Transcription</keyword>
<dbReference type="InterPro" id="IPR050490">
    <property type="entry name" value="Bact_solute-bd_prot1"/>
</dbReference>
<dbReference type="CDD" id="cd07377">
    <property type="entry name" value="WHTH_GntR"/>
    <property type="match status" value="1"/>
</dbReference>
<dbReference type="InterPro" id="IPR006059">
    <property type="entry name" value="SBP"/>
</dbReference>
<protein>
    <submittedName>
        <fullName evidence="6">Extracellular solute-binding protein</fullName>
    </submittedName>
</protein>
<keyword evidence="2" id="KW-0238">DNA-binding</keyword>
<dbReference type="EMBL" id="VDCQ01000011">
    <property type="protein sequence ID" value="TNJ66398.1"/>
    <property type="molecule type" value="Genomic_DNA"/>
</dbReference>